<dbReference type="InterPro" id="IPR036188">
    <property type="entry name" value="FAD/NAD-bd_sf"/>
</dbReference>
<feature type="domain" description="Amine oxidase" evidence="5">
    <location>
        <begin position="14"/>
        <end position="427"/>
    </location>
</feature>
<sequence length="433" mass="47224">MEKKKNIVIIGAGFAGLVSARELERLGHTVTVLEARDRVGGRTWTDQRMGHKLEMGGTWVHWMQPYIWAEIQRYGAEIISSPICDEAFWIVGDEVKTGTEADVDRLLATAQATIFDGSRALFEQPHSPWLRAEEVAAADKGTVLDRVRGGDFTDEELAIVDAYWSAGYNGSTATASPMMAVHWAALSDHRLSLLDDQTLRWKLVDGMKGIYSQIAADVRGDIRLNTVVDKVHDHGKGQGVTVTLTGGSTLEADAVITTIPVGAMKAVEFSPGLPGHIQRVVDEGWNCTGFKIWVKCTGHRNVLTYAGSGHPIALMRTEYFLDDGTMIMVGFGSDHTAIDLNDVKDVQQAVNAWNADLEVVDTCGHDWNADAFTGQTWATPKTGQFVDGHPKKLRHGNVVFAGSDFAGGWNSFVDGAIETGFRAAREIDTELPA</sequence>
<dbReference type="PRINTS" id="PR00757">
    <property type="entry name" value="AMINEOXDASEF"/>
</dbReference>
<dbReference type="InterPro" id="IPR001613">
    <property type="entry name" value="Flavin_amine_oxidase"/>
</dbReference>
<proteinExistence type="inferred from homology"/>
<feature type="binding site" evidence="4">
    <location>
        <position position="331"/>
    </location>
    <ligand>
        <name>substrate</name>
    </ligand>
</feature>
<dbReference type="EMBL" id="JAFLEQ010000003">
    <property type="protein sequence ID" value="MBN9643212.1"/>
    <property type="molecule type" value="Genomic_DNA"/>
</dbReference>
<comment type="caution">
    <text evidence="6">The sequence shown here is derived from an EMBL/GenBank/DDBJ whole genome shotgun (WGS) entry which is preliminary data.</text>
</comment>
<evidence type="ECO:0000313" key="6">
    <source>
        <dbReference type="EMBL" id="MBN9643212.1"/>
    </source>
</evidence>
<accession>A0A939E0C7</accession>
<gene>
    <name evidence="6" type="ORF">JZY06_00980</name>
</gene>
<keyword evidence="3" id="KW-0560">Oxidoreductase</keyword>
<dbReference type="PANTHER" id="PTHR43563">
    <property type="entry name" value="AMINE OXIDASE"/>
    <property type="match status" value="1"/>
</dbReference>
<evidence type="ECO:0000256" key="4">
    <source>
        <dbReference type="PIRSR" id="PIRSR601613-1"/>
    </source>
</evidence>
<evidence type="ECO:0000259" key="5">
    <source>
        <dbReference type="Pfam" id="PF01593"/>
    </source>
</evidence>
<dbReference type="GO" id="GO:0016491">
    <property type="term" value="F:oxidoreductase activity"/>
    <property type="evidence" value="ECO:0007669"/>
    <property type="project" value="UniProtKB-KW"/>
</dbReference>
<feature type="binding site" evidence="4">
    <location>
        <position position="228"/>
    </location>
    <ligand>
        <name>FAD</name>
        <dbReference type="ChEBI" id="CHEBI:57692"/>
    </ligand>
</feature>
<evidence type="ECO:0000256" key="1">
    <source>
        <dbReference type="ARBA" id="ARBA00001974"/>
    </source>
</evidence>
<comment type="similarity">
    <text evidence="2">Belongs to the flavin monoamine oxidase family.</text>
</comment>
<keyword evidence="7" id="KW-1185">Reference proteome</keyword>
<dbReference type="InterPro" id="IPR050703">
    <property type="entry name" value="Flavin_MAO"/>
</dbReference>
<evidence type="ECO:0000256" key="2">
    <source>
        <dbReference type="ARBA" id="ARBA00005995"/>
    </source>
</evidence>
<evidence type="ECO:0000256" key="3">
    <source>
        <dbReference type="ARBA" id="ARBA00023002"/>
    </source>
</evidence>
<name>A0A939E0C7_9CORY</name>
<feature type="binding site" evidence="4">
    <location>
        <begin position="34"/>
        <end position="35"/>
    </location>
    <ligand>
        <name>FAD</name>
        <dbReference type="ChEBI" id="CHEBI:57692"/>
    </ligand>
</feature>
<dbReference type="Proteomes" id="UP000664332">
    <property type="component" value="Unassembled WGS sequence"/>
</dbReference>
<dbReference type="Pfam" id="PF01593">
    <property type="entry name" value="Amino_oxidase"/>
    <property type="match status" value="1"/>
</dbReference>
<organism evidence="6 7">
    <name type="scientific">Corynebacterium mendelii</name>
    <dbReference type="NCBI Taxonomy" id="2765362"/>
    <lineage>
        <taxon>Bacteria</taxon>
        <taxon>Bacillati</taxon>
        <taxon>Actinomycetota</taxon>
        <taxon>Actinomycetes</taxon>
        <taxon>Mycobacteriales</taxon>
        <taxon>Corynebacteriaceae</taxon>
        <taxon>Corynebacterium</taxon>
    </lineage>
</organism>
<dbReference type="AlphaFoldDB" id="A0A939E0C7"/>
<comment type="cofactor">
    <cofactor evidence="1">
        <name>FAD</name>
        <dbReference type="ChEBI" id="CHEBI:57692"/>
    </cofactor>
</comment>
<dbReference type="SUPFAM" id="SSF51905">
    <property type="entry name" value="FAD/NAD(P)-binding domain"/>
    <property type="match status" value="1"/>
</dbReference>
<evidence type="ECO:0000313" key="7">
    <source>
        <dbReference type="Proteomes" id="UP000664332"/>
    </source>
</evidence>
<protein>
    <submittedName>
        <fullName evidence="6">FAD-dependent oxidoreductase</fullName>
    </submittedName>
</protein>
<dbReference type="PANTHER" id="PTHR43563:SF1">
    <property type="entry name" value="AMINE OXIDASE [FLAVIN-CONTAINING] B"/>
    <property type="match status" value="1"/>
</dbReference>
<dbReference type="Gene3D" id="3.50.50.60">
    <property type="entry name" value="FAD/NAD(P)-binding domain"/>
    <property type="match status" value="1"/>
</dbReference>
<reference evidence="6" key="1">
    <citation type="submission" date="2021-03" db="EMBL/GenBank/DDBJ databases">
        <authorList>
            <person name="Sun Q."/>
        </authorList>
    </citation>
    <scope>NUCLEOTIDE SEQUENCE</scope>
    <source>
        <strain evidence="6">CCM 8862</strain>
    </source>
</reference>
<dbReference type="InterPro" id="IPR002937">
    <property type="entry name" value="Amino_oxidase"/>
</dbReference>